<gene>
    <name evidence="5" type="ORF">CBZ_23300</name>
</gene>
<name>A0A402DT26_9CELL</name>
<evidence type="ECO:0000256" key="1">
    <source>
        <dbReference type="ARBA" id="ARBA00005336"/>
    </source>
</evidence>
<dbReference type="GO" id="GO:0009044">
    <property type="term" value="F:xylan 1,4-beta-xylosidase activity"/>
    <property type="evidence" value="ECO:0007669"/>
    <property type="project" value="InterPro"/>
</dbReference>
<feature type="domain" description="Fibronectin type III-like" evidence="4">
    <location>
        <begin position="730"/>
        <end position="800"/>
    </location>
</feature>
<dbReference type="RefSeq" id="WP_130781874.1">
    <property type="nucleotide sequence ID" value="NZ_BIMR01000191.1"/>
</dbReference>
<dbReference type="Proteomes" id="UP000289954">
    <property type="component" value="Unassembled WGS sequence"/>
</dbReference>
<comment type="caution">
    <text evidence="5">The sequence shown here is derived from an EMBL/GenBank/DDBJ whole genome shotgun (WGS) entry which is preliminary data.</text>
</comment>
<dbReference type="OrthoDB" id="3187562at2"/>
<dbReference type="PANTHER" id="PTHR42721">
    <property type="entry name" value="SUGAR HYDROLASE-RELATED"/>
    <property type="match status" value="1"/>
</dbReference>
<dbReference type="Gene3D" id="3.40.50.1700">
    <property type="entry name" value="Glycoside hydrolase family 3 C-terminal domain"/>
    <property type="match status" value="1"/>
</dbReference>
<evidence type="ECO:0000256" key="3">
    <source>
        <dbReference type="ARBA" id="ARBA00022801"/>
    </source>
</evidence>
<accession>A0A402DT26</accession>
<dbReference type="SMART" id="SM01217">
    <property type="entry name" value="Fn3_like"/>
    <property type="match status" value="1"/>
</dbReference>
<dbReference type="PANTHER" id="PTHR42721:SF3">
    <property type="entry name" value="BETA-D-XYLOSIDASE 5-RELATED"/>
    <property type="match status" value="1"/>
</dbReference>
<dbReference type="Gene3D" id="2.60.40.10">
    <property type="entry name" value="Immunoglobulins"/>
    <property type="match status" value="1"/>
</dbReference>
<dbReference type="CDD" id="cd23343">
    <property type="entry name" value="beta-trefoil_FSCN_BglX-like"/>
    <property type="match status" value="1"/>
</dbReference>
<dbReference type="SUPFAM" id="SSF51445">
    <property type="entry name" value="(Trans)glycosidases"/>
    <property type="match status" value="1"/>
</dbReference>
<dbReference type="Pfam" id="PF01915">
    <property type="entry name" value="Glyco_hydro_3_C"/>
    <property type="match status" value="1"/>
</dbReference>
<dbReference type="SUPFAM" id="SSF52279">
    <property type="entry name" value="Beta-D-glucan exohydrolase, C-terminal domain"/>
    <property type="match status" value="1"/>
</dbReference>
<dbReference type="InterPro" id="IPR026891">
    <property type="entry name" value="Fn3-like"/>
</dbReference>
<dbReference type="GO" id="GO:0045493">
    <property type="term" value="P:xylan catabolic process"/>
    <property type="evidence" value="ECO:0007669"/>
    <property type="project" value="InterPro"/>
</dbReference>
<evidence type="ECO:0000313" key="5">
    <source>
        <dbReference type="EMBL" id="GCE77274.1"/>
    </source>
</evidence>
<dbReference type="InterPro" id="IPR044993">
    <property type="entry name" value="BXL"/>
</dbReference>
<dbReference type="InterPro" id="IPR008999">
    <property type="entry name" value="Actin-crosslinking"/>
</dbReference>
<dbReference type="Pfam" id="PF14310">
    <property type="entry name" value="Fn3-like"/>
    <property type="match status" value="1"/>
</dbReference>
<evidence type="ECO:0000313" key="6">
    <source>
        <dbReference type="Proteomes" id="UP000289954"/>
    </source>
</evidence>
<evidence type="ECO:0000259" key="4">
    <source>
        <dbReference type="SMART" id="SM01217"/>
    </source>
</evidence>
<evidence type="ECO:0000256" key="2">
    <source>
        <dbReference type="ARBA" id="ARBA00022729"/>
    </source>
</evidence>
<dbReference type="Pfam" id="PF00933">
    <property type="entry name" value="Glyco_hydro_3"/>
    <property type="match status" value="1"/>
</dbReference>
<comment type="similarity">
    <text evidence="1">Belongs to the glycosyl hydrolase 3 family.</text>
</comment>
<keyword evidence="6" id="KW-1185">Reference proteome</keyword>
<dbReference type="InterPro" id="IPR001764">
    <property type="entry name" value="Glyco_hydro_3_N"/>
</dbReference>
<reference evidence="5 6" key="1">
    <citation type="submission" date="2019-01" db="EMBL/GenBank/DDBJ databases">
        <title>Draft genome sequence of Cellulomonas takizawaensis strain TKZ-21.</title>
        <authorList>
            <person name="Yamamura H."/>
            <person name="Hayashi T."/>
            <person name="Hamada M."/>
            <person name="Serisawa Y."/>
            <person name="Matsuyama K."/>
            <person name="Nakagawa Y."/>
            <person name="Otoguro M."/>
            <person name="Yanagida F."/>
            <person name="Hayakawa M."/>
        </authorList>
    </citation>
    <scope>NUCLEOTIDE SEQUENCE [LARGE SCALE GENOMIC DNA]</scope>
    <source>
        <strain evidence="5 6">NBRC12680</strain>
    </source>
</reference>
<dbReference type="InterPro" id="IPR017853">
    <property type="entry name" value="GH"/>
</dbReference>
<dbReference type="InterPro" id="IPR013783">
    <property type="entry name" value="Ig-like_fold"/>
</dbReference>
<dbReference type="InterPro" id="IPR036962">
    <property type="entry name" value="Glyco_hydro_3_N_sf"/>
</dbReference>
<keyword evidence="3 5" id="KW-0378">Hydrolase</keyword>
<dbReference type="GO" id="GO:0031222">
    <property type="term" value="P:arabinan catabolic process"/>
    <property type="evidence" value="ECO:0007669"/>
    <property type="project" value="TreeGrafter"/>
</dbReference>
<dbReference type="InterPro" id="IPR036881">
    <property type="entry name" value="Glyco_hydro_3_C_sf"/>
</dbReference>
<sequence>MADDAQPLPPYRDTALPLAERARDLLSRLDLAEKVAFLHQRVPAVPRLGLAEFRTGTEALHGVAWLGTATTFPQPVGLAATWDTDLLTEIGAAVGTEVRAKHAADPTVSLNVWAPVVNPLRHPRWGRNEEGWSEDPHLTARFAGAYARGLRGDHPVYWRTVPTLKHLVAYGNETDRAVTSAQLPPRALHEYELPAFTGPVADRVVGAVMPSYNLVNGRPTHVSGDLIDALRAATDGSLLFVSDAGAPTNLVDAERYHDDHARAAAAAIRAGVDSFTDHDADSSVTVGRVTAALDAGLLDETDVDRAVLRQLELRLATGELDPDLDPWSGIGADSLDLPEHRALARRAASAGVVVLENDGVLPLRDGTRIAVVGPHADQVCTDWYSGTPPYTVSIAQALAERFGADRVVVVDGADRVALRSTTTGRYVRPADDGVLAADSADAGDDTHVDVTSWGEGIRTLRSRRTGRLWTGGRWILRADADRVGGWVVQESFRLQDNGDDTVSLQHIASGRWVVVQRDGGVLVTDGLTPQQAERFALRTVHAGHERAAAAARDADVVVLAVGNDPHLLGRETEDRPHLRLPLPQAELVRAVHDANATTVLAVVSSYPYVLGDLGETSSAVVWSSHGGQELGHGLVDVLTGDVEPTGRLAQGWPADETHVGDLLDYDVVGGGLTYWYAPHAARWPVGHGLTYSGVEYLGLTVDLPDDDVVDGSTVTARVIVQNTGTRVADEVVQVYAAAPGHRLPYPRRRLVAFRRVRLEPGATAEVALDVAAADLAVWDVTTGGFVVEPGGYELHAGTSSGDLRLVADLKVGGTPVAPRTLLDGWVRALDHDERHDVRLVPRDLDTGTAVAVAPGARTGWVLLRDTDLHGVSGLALTVARTEPGPAAVHVEVLEGRRWSRVATASVPDGGDRWTWHEVAVTTDVALPTWGTTDVRLVLDGPARVAEVRGTRAS</sequence>
<dbReference type="InterPro" id="IPR002772">
    <property type="entry name" value="Glyco_hydro_3_C"/>
</dbReference>
<dbReference type="Gene3D" id="2.60.120.380">
    <property type="match status" value="1"/>
</dbReference>
<dbReference type="Gene3D" id="3.20.20.300">
    <property type="entry name" value="Glycoside hydrolase, family 3, N-terminal domain"/>
    <property type="match status" value="1"/>
</dbReference>
<dbReference type="GO" id="GO:0046556">
    <property type="term" value="F:alpha-L-arabinofuranosidase activity"/>
    <property type="evidence" value="ECO:0007669"/>
    <property type="project" value="TreeGrafter"/>
</dbReference>
<dbReference type="SUPFAM" id="SSF50405">
    <property type="entry name" value="Actin-crosslinking proteins"/>
    <property type="match status" value="1"/>
</dbReference>
<dbReference type="EMBL" id="BIMR01000191">
    <property type="protein sequence ID" value="GCE77274.1"/>
    <property type="molecule type" value="Genomic_DNA"/>
</dbReference>
<keyword evidence="2" id="KW-0732">Signal</keyword>
<protein>
    <submittedName>
        <fullName evidence="5">Sugar hydrolase</fullName>
    </submittedName>
</protein>
<dbReference type="PRINTS" id="PR00133">
    <property type="entry name" value="GLHYDRLASE3"/>
</dbReference>
<organism evidence="5 6">
    <name type="scientific">Cellulomonas biazotea</name>
    <dbReference type="NCBI Taxonomy" id="1709"/>
    <lineage>
        <taxon>Bacteria</taxon>
        <taxon>Bacillati</taxon>
        <taxon>Actinomycetota</taxon>
        <taxon>Actinomycetes</taxon>
        <taxon>Micrococcales</taxon>
        <taxon>Cellulomonadaceae</taxon>
        <taxon>Cellulomonas</taxon>
    </lineage>
</organism>
<proteinExistence type="inferred from homology"/>
<dbReference type="AlphaFoldDB" id="A0A402DT26"/>